<name>A0ABW4JHJ4_9BACL</name>
<feature type="compositionally biased region" description="Polar residues" evidence="1">
    <location>
        <begin position="25"/>
        <end position="39"/>
    </location>
</feature>
<feature type="signal peptide" evidence="2">
    <location>
        <begin position="1"/>
        <end position="20"/>
    </location>
</feature>
<keyword evidence="2" id="KW-0732">Signal</keyword>
<accession>A0ABW4JHJ4</accession>
<evidence type="ECO:0000256" key="1">
    <source>
        <dbReference type="SAM" id="MobiDB-lite"/>
    </source>
</evidence>
<dbReference type="Proteomes" id="UP001597079">
    <property type="component" value="Unassembled WGS sequence"/>
</dbReference>
<dbReference type="PROSITE" id="PS51257">
    <property type="entry name" value="PROKAR_LIPOPROTEIN"/>
    <property type="match status" value="1"/>
</dbReference>
<organism evidence="3 4">
    <name type="scientific">Alicyclobacillus fodiniaquatilis</name>
    <dbReference type="NCBI Taxonomy" id="1661150"/>
    <lineage>
        <taxon>Bacteria</taxon>
        <taxon>Bacillati</taxon>
        <taxon>Bacillota</taxon>
        <taxon>Bacilli</taxon>
        <taxon>Bacillales</taxon>
        <taxon>Alicyclobacillaceae</taxon>
        <taxon>Alicyclobacillus</taxon>
    </lineage>
</organism>
<dbReference type="RefSeq" id="WP_377943044.1">
    <property type="nucleotide sequence ID" value="NZ_JBHUCX010000027.1"/>
</dbReference>
<comment type="caution">
    <text evidence="3">The sequence shown here is derived from an EMBL/GenBank/DDBJ whole genome shotgun (WGS) entry which is preliminary data.</text>
</comment>
<evidence type="ECO:0000256" key="2">
    <source>
        <dbReference type="SAM" id="SignalP"/>
    </source>
</evidence>
<keyword evidence="4" id="KW-1185">Reference proteome</keyword>
<evidence type="ECO:0000313" key="3">
    <source>
        <dbReference type="EMBL" id="MFD1675171.1"/>
    </source>
</evidence>
<feature type="region of interest" description="Disordered" evidence="1">
    <location>
        <begin position="25"/>
        <end position="70"/>
    </location>
</feature>
<feature type="chain" id="PRO_5045458233" description="Lipoprotein" evidence="2">
    <location>
        <begin position="21"/>
        <end position="211"/>
    </location>
</feature>
<gene>
    <name evidence="3" type="ORF">ACFSB2_10745</name>
</gene>
<protein>
    <recommendedName>
        <fullName evidence="5">Lipoprotein</fullName>
    </recommendedName>
</protein>
<dbReference type="EMBL" id="JBHUCX010000027">
    <property type="protein sequence ID" value="MFD1675171.1"/>
    <property type="molecule type" value="Genomic_DNA"/>
</dbReference>
<feature type="compositionally biased region" description="Low complexity" evidence="1">
    <location>
        <begin position="40"/>
        <end position="61"/>
    </location>
</feature>
<evidence type="ECO:0008006" key="5">
    <source>
        <dbReference type="Google" id="ProtNLM"/>
    </source>
</evidence>
<evidence type="ECO:0000313" key="4">
    <source>
        <dbReference type="Proteomes" id="UP001597079"/>
    </source>
</evidence>
<reference evidence="4" key="1">
    <citation type="journal article" date="2019" name="Int. J. Syst. Evol. Microbiol.">
        <title>The Global Catalogue of Microorganisms (GCM) 10K type strain sequencing project: providing services to taxonomists for standard genome sequencing and annotation.</title>
        <authorList>
            <consortium name="The Broad Institute Genomics Platform"/>
            <consortium name="The Broad Institute Genome Sequencing Center for Infectious Disease"/>
            <person name="Wu L."/>
            <person name="Ma J."/>
        </authorList>
    </citation>
    <scope>NUCLEOTIDE SEQUENCE [LARGE SCALE GENOMIC DNA]</scope>
    <source>
        <strain evidence="4">CGMCC 1.12286</strain>
    </source>
</reference>
<proteinExistence type="predicted"/>
<sequence length="211" mass="22242">MKRQAATAALILSAVLLVTACGTKTQPTLAPTNSTETGAKQTNKTTEANQTNTTNETNDNTSPKTNTQTEENVKLVQFTDADSGIQVQVPQGWTKSLVSGGDYSGWKFTNPNDANQSETVVTSTCVGCYMDANNKADPTLVIPKTATDPQTKASTATSVTYAFTASGNTNPGLGKVVVSTDKSGYAYVETLFPQNQASVSSDVIDSLQLNR</sequence>